<keyword evidence="4 8" id="KW-0378">Hydrolase</keyword>
<dbReference type="RefSeq" id="WP_143725087.1">
    <property type="nucleotide sequence ID" value="NZ_CABHMO010000003.1"/>
</dbReference>
<dbReference type="InterPro" id="IPR036156">
    <property type="entry name" value="Beta-gal/glucu_dom_sf"/>
</dbReference>
<accession>A0A564VED2</accession>
<organism evidence="8 9">
    <name type="scientific">Bifidobacterium longum subsp. infantis</name>
    <dbReference type="NCBI Taxonomy" id="1682"/>
    <lineage>
        <taxon>Bacteria</taxon>
        <taxon>Bacillati</taxon>
        <taxon>Actinomycetota</taxon>
        <taxon>Actinomycetes</taxon>
        <taxon>Bifidobacteriales</taxon>
        <taxon>Bifidobacteriaceae</taxon>
        <taxon>Bifidobacterium</taxon>
    </lineage>
</organism>
<evidence type="ECO:0000313" key="8">
    <source>
        <dbReference type="EMBL" id="VUX30729.1"/>
    </source>
</evidence>
<name>A0A564VED2_BIFLI</name>
<dbReference type="Gene3D" id="2.60.120.260">
    <property type="entry name" value="Galactose-binding domain-like"/>
    <property type="match status" value="1"/>
</dbReference>
<evidence type="ECO:0000256" key="4">
    <source>
        <dbReference type="ARBA" id="ARBA00022801"/>
    </source>
</evidence>
<sequence>MTTSLTYMPLNAHWTLHAIDCRKAPKSLRDVLQHGIPAEVPGEATLDLLRAGIIDDPFDGDNESKQQWIGDMDWCFTCRFNWHNDGSQRHDLVALGLDTCAHLVLNGVPIAFTNNAFRSYRWDVREQLREGENELTITFLSPVRESERRQAQLGAYPHAYPHAFNQIRKPASSFGWDWGIDVANAGIIHNIGIESWSGARVASVRPIVDVKADGTGVLTTYVDIERADTSNANAINMTVSLNGFETAEQSTTLIDEHTTRGIISTTVRNAHLWWPIGYGKQPLYEATVVIDSSSDQGHEAYDMWNGRIGFRSVRLNTEADEIGRACEIIVNDVPIHARGYNWIPDDAFMSRLDHKTYERSIQDLVDSHSNMVRVWGGGTYETEDFYELCDKYGIMVWQDMMFACAMYPENPGTKAEVEAEIREQIIRLSPHPSLVMWNGSNENYMAYVDWPWFKPGLRDDTECPDQYGRSEKGWGDYYYSELFPTLMKELDPTRIYTPSAPMSFTDHKSPNTDRDGTTHIWDVWNDEDYFRYADYIPRFADEFGYQAPPAWSTLTRAVHDAPLEPFGKQMLVHQKAEFGNEKLAKGMRSHLTPGTFDDDYIDAQGNHSWLIPSDKWENIEDWHWACQLQQAQAIRFGVAHMRSLEPINAGILIWQLNDDWPVISWSAVDYDGHRKPLWYISRECFAPRFASIQRSVSNAARTSRQWAAKRLPYDCLALHIANDTRDSWSGTWVVQRVTLNGQQLAECQYPVDIAAGGHVRIELDAALAAFSSLSDEILIARTTDGSFARIIYNPAEVIDQNLASDPFTATAIPVEEGYLLTVEAHNYVRDLFCMVDKVDSKARVNGGMASLLPGETLQWLIHSDHNVPPEAWTNHRTLRSANDLHEAQIHRELTDIAGMTVK</sequence>
<dbReference type="InterPro" id="IPR006102">
    <property type="entry name" value="Ig-like_GH2"/>
</dbReference>
<comment type="similarity">
    <text evidence="2">Belongs to the glycosyl hydrolase 2 family.</text>
</comment>
<evidence type="ECO:0000256" key="1">
    <source>
        <dbReference type="ARBA" id="ARBA00000829"/>
    </source>
</evidence>
<dbReference type="Gene3D" id="3.20.20.80">
    <property type="entry name" value="Glycosidases"/>
    <property type="match status" value="1"/>
</dbReference>
<dbReference type="Gene3D" id="2.60.40.10">
    <property type="entry name" value="Immunoglobulins"/>
    <property type="match status" value="1"/>
</dbReference>
<dbReference type="SUPFAM" id="SSF49785">
    <property type="entry name" value="Galactose-binding domain-like"/>
    <property type="match status" value="1"/>
</dbReference>
<dbReference type="InterPro" id="IPR054593">
    <property type="entry name" value="Beta-mannosidase-like_N2"/>
</dbReference>
<proteinExistence type="inferred from homology"/>
<dbReference type="GO" id="GO:0006516">
    <property type="term" value="P:glycoprotein catabolic process"/>
    <property type="evidence" value="ECO:0007669"/>
    <property type="project" value="TreeGrafter"/>
</dbReference>
<keyword evidence="5 8" id="KW-0326">Glycosidase</keyword>
<dbReference type="Proteomes" id="UP000345266">
    <property type="component" value="Unassembled WGS sequence"/>
</dbReference>
<evidence type="ECO:0000259" key="7">
    <source>
        <dbReference type="Pfam" id="PF22666"/>
    </source>
</evidence>
<comment type="catalytic activity">
    <reaction evidence="1">
        <text>Hydrolysis of terminal, non-reducing beta-D-mannose residues in beta-D-mannosides.</text>
        <dbReference type="EC" id="3.2.1.25"/>
    </reaction>
</comment>
<dbReference type="AlphaFoldDB" id="A0A564VED2"/>
<dbReference type="EC" id="3.2.1.25" evidence="3"/>
<dbReference type="InterPro" id="IPR050887">
    <property type="entry name" value="Beta-mannosidase_GH2"/>
</dbReference>
<evidence type="ECO:0000259" key="6">
    <source>
        <dbReference type="Pfam" id="PF00703"/>
    </source>
</evidence>
<evidence type="ECO:0000313" key="9">
    <source>
        <dbReference type="Proteomes" id="UP000345266"/>
    </source>
</evidence>
<dbReference type="PANTHER" id="PTHR43730">
    <property type="entry name" value="BETA-MANNOSIDASE"/>
    <property type="match status" value="1"/>
</dbReference>
<evidence type="ECO:0000256" key="2">
    <source>
        <dbReference type="ARBA" id="ARBA00007401"/>
    </source>
</evidence>
<protein>
    <recommendedName>
        <fullName evidence="3">beta-mannosidase</fullName>
        <ecNumber evidence="3">3.2.1.25</ecNumber>
    </recommendedName>
</protein>
<dbReference type="SUPFAM" id="SSF49303">
    <property type="entry name" value="beta-Galactosidase/glucuronidase domain"/>
    <property type="match status" value="1"/>
</dbReference>
<feature type="domain" description="Glycoside hydrolase family 2 immunoglobulin-like beta-sandwich" evidence="6">
    <location>
        <begin position="203"/>
        <end position="311"/>
    </location>
</feature>
<reference evidence="8 9" key="1">
    <citation type="submission" date="2019-07" db="EMBL/GenBank/DDBJ databases">
        <authorList>
            <person name="Hibberd C M."/>
            <person name="Gehrig L. J."/>
            <person name="Chang H.-W."/>
            <person name="Venkatesh S."/>
        </authorList>
    </citation>
    <scope>NUCLEOTIDE SEQUENCE [LARGE SCALE GENOMIC DNA]</scope>
    <source>
        <strain evidence="8">Bifidobacterium_longum_subsp_infantis_JG_Bg463</strain>
    </source>
</reference>
<gene>
    <name evidence="8" type="primary">csxA</name>
    <name evidence="8" type="ORF">BLJG463_00676</name>
</gene>
<dbReference type="SUPFAM" id="SSF51445">
    <property type="entry name" value="(Trans)glycosidases"/>
    <property type="match status" value="1"/>
</dbReference>
<dbReference type="GO" id="GO:0005975">
    <property type="term" value="P:carbohydrate metabolic process"/>
    <property type="evidence" value="ECO:0007669"/>
    <property type="project" value="InterPro"/>
</dbReference>
<feature type="domain" description="Beta-mannosidase-like galactose-binding" evidence="7">
    <location>
        <begin position="35"/>
        <end position="188"/>
    </location>
</feature>
<dbReference type="Pfam" id="PF00703">
    <property type="entry name" value="Glyco_hydro_2"/>
    <property type="match status" value="1"/>
</dbReference>
<dbReference type="Pfam" id="PF22666">
    <property type="entry name" value="Glyco_hydro_2_N2"/>
    <property type="match status" value="1"/>
</dbReference>
<dbReference type="GO" id="GO:0004567">
    <property type="term" value="F:beta-mannosidase activity"/>
    <property type="evidence" value="ECO:0007669"/>
    <property type="project" value="UniProtKB-EC"/>
</dbReference>
<dbReference type="FunFam" id="3.20.20.80:FF:000050">
    <property type="entry name" value="Beta-mannosidase B"/>
    <property type="match status" value="1"/>
</dbReference>
<dbReference type="PANTHER" id="PTHR43730:SF1">
    <property type="entry name" value="BETA-MANNOSIDASE"/>
    <property type="match status" value="1"/>
</dbReference>
<evidence type="ECO:0000256" key="5">
    <source>
        <dbReference type="ARBA" id="ARBA00023295"/>
    </source>
</evidence>
<dbReference type="InterPro" id="IPR017853">
    <property type="entry name" value="GH"/>
</dbReference>
<evidence type="ECO:0000256" key="3">
    <source>
        <dbReference type="ARBA" id="ARBA00012754"/>
    </source>
</evidence>
<dbReference type="InterPro" id="IPR008979">
    <property type="entry name" value="Galactose-bd-like_sf"/>
</dbReference>
<dbReference type="InterPro" id="IPR013783">
    <property type="entry name" value="Ig-like_fold"/>
</dbReference>
<dbReference type="EMBL" id="CABHNT010000016">
    <property type="protein sequence ID" value="VUX30729.1"/>
    <property type="molecule type" value="Genomic_DNA"/>
</dbReference>